<name>A0A1W5QCC1_9STAP</name>
<keyword evidence="1" id="KW-0812">Transmembrane</keyword>
<proteinExistence type="predicted"/>
<evidence type="ECO:0000313" key="2">
    <source>
        <dbReference type="EMBL" id="APY23832.1"/>
    </source>
</evidence>
<sequence length="43" mass="5086">MSIKLYYVFIPICNEFNALPNKVLLALYFLFLVVIDKAYSNHF</sequence>
<keyword evidence="1" id="KW-1133">Transmembrane helix</keyword>
<organism evidence="2">
    <name type="scientific">Staphylococcus arlettae</name>
    <dbReference type="NCBI Taxonomy" id="29378"/>
    <lineage>
        <taxon>Bacteria</taxon>
        <taxon>Bacillati</taxon>
        <taxon>Bacillota</taxon>
        <taxon>Bacilli</taxon>
        <taxon>Bacillales</taxon>
        <taxon>Staphylococcaceae</taxon>
        <taxon>Staphylococcus</taxon>
    </lineage>
</organism>
<dbReference type="AlphaFoldDB" id="A0A1W5QCC1"/>
<reference evidence="2" key="1">
    <citation type="journal article" date="2017" name="MSphere">
        <title>Novel beta-lactamase blaARL in Staphylococcus arlettae.</title>
        <authorList>
            <person name="Andreis S.N."/>
            <person name="Perreten V."/>
            <person name="Schwendener S."/>
        </authorList>
    </citation>
    <scope>NUCLEOTIDE SEQUENCE</scope>
    <source>
        <strain evidence="2">SAN1670</strain>
    </source>
</reference>
<accession>A0A1W5QCC1</accession>
<feature type="transmembrane region" description="Helical" evidence="1">
    <location>
        <begin position="23"/>
        <end position="39"/>
    </location>
</feature>
<dbReference type="EMBL" id="KY363215">
    <property type="protein sequence ID" value="APY23832.1"/>
    <property type="molecule type" value="Genomic_DNA"/>
</dbReference>
<protein>
    <submittedName>
        <fullName evidence="2">Uncharacterized protein</fullName>
    </submittedName>
</protein>
<keyword evidence="1" id="KW-0472">Membrane</keyword>
<evidence type="ECO:0000256" key="1">
    <source>
        <dbReference type="SAM" id="Phobius"/>
    </source>
</evidence>